<dbReference type="PANTHER" id="PTHR43289">
    <property type="entry name" value="MITOGEN-ACTIVATED PROTEIN KINASE KINASE KINASE 20-RELATED"/>
    <property type="match status" value="1"/>
</dbReference>
<dbReference type="SUPFAM" id="SSF56112">
    <property type="entry name" value="Protein kinase-like (PK-like)"/>
    <property type="match status" value="1"/>
</dbReference>
<dbReference type="InterPro" id="IPR008271">
    <property type="entry name" value="Ser/Thr_kinase_AS"/>
</dbReference>
<reference evidence="12 13" key="1">
    <citation type="submission" date="2018-11" db="EMBL/GenBank/DDBJ databases">
        <title>Sequencing the genomes of 1000 actinobacteria strains.</title>
        <authorList>
            <person name="Klenk H.-P."/>
        </authorList>
    </citation>
    <scope>NUCLEOTIDE SEQUENCE [LARGE SCALE GENOMIC DNA]</scope>
    <source>
        <strain evidence="12 13">DSM 44254</strain>
    </source>
</reference>
<comment type="catalytic activity">
    <reaction evidence="7">
        <text>L-threonyl-[protein] + ATP = O-phospho-L-threonyl-[protein] + ADP + H(+)</text>
        <dbReference type="Rhea" id="RHEA:46608"/>
        <dbReference type="Rhea" id="RHEA-COMP:11060"/>
        <dbReference type="Rhea" id="RHEA-COMP:11605"/>
        <dbReference type="ChEBI" id="CHEBI:15378"/>
        <dbReference type="ChEBI" id="CHEBI:30013"/>
        <dbReference type="ChEBI" id="CHEBI:30616"/>
        <dbReference type="ChEBI" id="CHEBI:61977"/>
        <dbReference type="ChEBI" id="CHEBI:456216"/>
        <dbReference type="EC" id="2.7.11.1"/>
    </reaction>
</comment>
<evidence type="ECO:0000256" key="8">
    <source>
        <dbReference type="ARBA" id="ARBA00048679"/>
    </source>
</evidence>
<evidence type="ECO:0000259" key="11">
    <source>
        <dbReference type="PROSITE" id="PS50011"/>
    </source>
</evidence>
<dbReference type="SUPFAM" id="SSF48452">
    <property type="entry name" value="TPR-like"/>
    <property type="match status" value="1"/>
</dbReference>
<gene>
    <name evidence="12" type="ORF">EDD29_0611</name>
</gene>
<sequence>MTDGVVLGGRYRLGEQIGKGGMGQVFKALDTRLEREVAVKVLPQAPEQDTVGVARFLREARLAATLQHPGITVVHDIDVDDNVLYLVMELLNGRDLHKLLEARPGGLPLDQAVDLAIQITDALGAAHARGVIHRDLKPANVMIVEGGRAKLCDFGIAKHLSSATGLTGSGVLGTPVYMAPEQFLGREIDARTDVYLLGGMFHELFCGKPPFPIDEGLEELVQGHLRYQPKGPRHHNPAVPPEVDRLVLDMLAKEPAERPADAAEIVRRLKALGALPAGPPAAGPAAHHPVSAPPAHSAPSLPSAPSFPPVSAHTPPPTPAAEYDQLHSRAARYCHEGRFADAITAAEQASNGRAQLLGPEHPDTLSSRNILASALYLGGRGQEAEAVARTVAQARARVFGGEHPRTLRSWLLVAKILYTVGRPLESLPIAQGVARDRSRIFGPENAETQEARNTEGWSLHALGRHPEALGVAFDTATARGRLLGNEHPDTLETRLLLGLANQAVGQFPRAHAIATALKTDCHKVLGPAHPLTARAEALWTSLSAPSPTPYYR</sequence>
<proteinExistence type="predicted"/>
<dbReference type="PROSITE" id="PS00107">
    <property type="entry name" value="PROTEIN_KINASE_ATP"/>
    <property type="match status" value="1"/>
</dbReference>
<keyword evidence="13" id="KW-1185">Reference proteome</keyword>
<dbReference type="EMBL" id="RJKE01000001">
    <property type="protein sequence ID" value="ROO83119.1"/>
    <property type="molecule type" value="Genomic_DNA"/>
</dbReference>
<dbReference type="InterPro" id="IPR011009">
    <property type="entry name" value="Kinase-like_dom_sf"/>
</dbReference>
<comment type="caution">
    <text evidence="12">The sequence shown here is derived from an EMBL/GenBank/DDBJ whole genome shotgun (WGS) entry which is preliminary data.</text>
</comment>
<dbReference type="Pfam" id="PF00069">
    <property type="entry name" value="Pkinase"/>
    <property type="match status" value="1"/>
</dbReference>
<dbReference type="CDD" id="cd14014">
    <property type="entry name" value="STKc_PknB_like"/>
    <property type="match status" value="1"/>
</dbReference>
<name>A0A3N1CP71_9ACTN</name>
<evidence type="ECO:0000313" key="13">
    <source>
        <dbReference type="Proteomes" id="UP000272400"/>
    </source>
</evidence>
<evidence type="ECO:0000256" key="6">
    <source>
        <dbReference type="ARBA" id="ARBA00022840"/>
    </source>
</evidence>
<evidence type="ECO:0000256" key="2">
    <source>
        <dbReference type="ARBA" id="ARBA00022527"/>
    </source>
</evidence>
<dbReference type="AlphaFoldDB" id="A0A3N1CP71"/>
<dbReference type="Pfam" id="PF13424">
    <property type="entry name" value="TPR_12"/>
    <property type="match status" value="1"/>
</dbReference>
<feature type="domain" description="Protein kinase" evidence="11">
    <location>
        <begin position="11"/>
        <end position="272"/>
    </location>
</feature>
<dbReference type="GO" id="GO:0005524">
    <property type="term" value="F:ATP binding"/>
    <property type="evidence" value="ECO:0007669"/>
    <property type="project" value="UniProtKB-UniRule"/>
</dbReference>
<dbReference type="PANTHER" id="PTHR43289:SF6">
    <property type="entry name" value="SERINE_THREONINE-PROTEIN KINASE NEKL-3"/>
    <property type="match status" value="1"/>
</dbReference>
<evidence type="ECO:0000256" key="1">
    <source>
        <dbReference type="ARBA" id="ARBA00012513"/>
    </source>
</evidence>
<dbReference type="GO" id="GO:0004674">
    <property type="term" value="F:protein serine/threonine kinase activity"/>
    <property type="evidence" value="ECO:0007669"/>
    <property type="project" value="UniProtKB-KW"/>
</dbReference>
<evidence type="ECO:0000256" key="4">
    <source>
        <dbReference type="ARBA" id="ARBA00022741"/>
    </source>
</evidence>
<dbReference type="InterPro" id="IPR000719">
    <property type="entry name" value="Prot_kinase_dom"/>
</dbReference>
<evidence type="ECO:0000256" key="9">
    <source>
        <dbReference type="PROSITE-ProRule" id="PRU10141"/>
    </source>
</evidence>
<dbReference type="Gene3D" id="1.25.40.10">
    <property type="entry name" value="Tetratricopeptide repeat domain"/>
    <property type="match status" value="1"/>
</dbReference>
<dbReference type="SMART" id="SM00220">
    <property type="entry name" value="S_TKc"/>
    <property type="match status" value="1"/>
</dbReference>
<evidence type="ECO:0000256" key="7">
    <source>
        <dbReference type="ARBA" id="ARBA00047899"/>
    </source>
</evidence>
<dbReference type="InterPro" id="IPR017441">
    <property type="entry name" value="Protein_kinase_ATP_BS"/>
</dbReference>
<protein>
    <recommendedName>
        <fullName evidence="1">non-specific serine/threonine protein kinase</fullName>
        <ecNumber evidence="1">2.7.11.1</ecNumber>
    </recommendedName>
</protein>
<keyword evidence="3" id="KW-0808">Transferase</keyword>
<feature type="region of interest" description="Disordered" evidence="10">
    <location>
        <begin position="279"/>
        <end position="322"/>
    </location>
</feature>
<organism evidence="12 13">
    <name type="scientific">Actinocorallia herbida</name>
    <dbReference type="NCBI Taxonomy" id="58109"/>
    <lineage>
        <taxon>Bacteria</taxon>
        <taxon>Bacillati</taxon>
        <taxon>Actinomycetota</taxon>
        <taxon>Actinomycetes</taxon>
        <taxon>Streptosporangiales</taxon>
        <taxon>Thermomonosporaceae</taxon>
        <taxon>Actinocorallia</taxon>
    </lineage>
</organism>
<dbReference type="FunFam" id="3.30.200.20:FF:000035">
    <property type="entry name" value="Serine/threonine protein kinase Stk1"/>
    <property type="match status" value="1"/>
</dbReference>
<evidence type="ECO:0000256" key="5">
    <source>
        <dbReference type="ARBA" id="ARBA00022777"/>
    </source>
</evidence>
<keyword evidence="6 9" id="KW-0067">ATP-binding</keyword>
<dbReference type="Gene3D" id="1.10.510.10">
    <property type="entry name" value="Transferase(Phosphotransferase) domain 1"/>
    <property type="match status" value="1"/>
</dbReference>
<dbReference type="InterPro" id="IPR011990">
    <property type="entry name" value="TPR-like_helical_dom_sf"/>
</dbReference>
<evidence type="ECO:0000256" key="10">
    <source>
        <dbReference type="SAM" id="MobiDB-lite"/>
    </source>
</evidence>
<feature type="binding site" evidence="9">
    <location>
        <position position="40"/>
    </location>
    <ligand>
        <name>ATP</name>
        <dbReference type="ChEBI" id="CHEBI:30616"/>
    </ligand>
</feature>
<keyword evidence="4 9" id="KW-0547">Nucleotide-binding</keyword>
<evidence type="ECO:0000256" key="3">
    <source>
        <dbReference type="ARBA" id="ARBA00022679"/>
    </source>
</evidence>
<dbReference type="PROSITE" id="PS50011">
    <property type="entry name" value="PROTEIN_KINASE_DOM"/>
    <property type="match status" value="1"/>
</dbReference>
<keyword evidence="2 12" id="KW-0723">Serine/threonine-protein kinase</keyword>
<dbReference type="Gene3D" id="3.30.200.20">
    <property type="entry name" value="Phosphorylase Kinase, domain 1"/>
    <property type="match status" value="1"/>
</dbReference>
<accession>A0A3N1CP71</accession>
<dbReference type="Proteomes" id="UP000272400">
    <property type="component" value="Unassembled WGS sequence"/>
</dbReference>
<dbReference type="RefSeq" id="WP_170201275.1">
    <property type="nucleotide sequence ID" value="NZ_RJKE01000001.1"/>
</dbReference>
<dbReference type="EC" id="2.7.11.1" evidence="1"/>
<dbReference type="PROSITE" id="PS00108">
    <property type="entry name" value="PROTEIN_KINASE_ST"/>
    <property type="match status" value="1"/>
</dbReference>
<keyword evidence="5 12" id="KW-0418">Kinase</keyword>
<evidence type="ECO:0000313" key="12">
    <source>
        <dbReference type="EMBL" id="ROO83119.1"/>
    </source>
</evidence>
<comment type="catalytic activity">
    <reaction evidence="8">
        <text>L-seryl-[protein] + ATP = O-phospho-L-seryl-[protein] + ADP + H(+)</text>
        <dbReference type="Rhea" id="RHEA:17989"/>
        <dbReference type="Rhea" id="RHEA-COMP:9863"/>
        <dbReference type="Rhea" id="RHEA-COMP:11604"/>
        <dbReference type="ChEBI" id="CHEBI:15378"/>
        <dbReference type="ChEBI" id="CHEBI:29999"/>
        <dbReference type="ChEBI" id="CHEBI:30616"/>
        <dbReference type="ChEBI" id="CHEBI:83421"/>
        <dbReference type="ChEBI" id="CHEBI:456216"/>
        <dbReference type="EC" id="2.7.11.1"/>
    </reaction>
</comment>
<feature type="compositionally biased region" description="Low complexity" evidence="10">
    <location>
        <begin position="283"/>
        <end position="313"/>
    </location>
</feature>